<keyword evidence="2" id="KW-1185">Reference proteome</keyword>
<organism evidence="1 2">
    <name type="scientific">Stephania japonica</name>
    <dbReference type="NCBI Taxonomy" id="461633"/>
    <lineage>
        <taxon>Eukaryota</taxon>
        <taxon>Viridiplantae</taxon>
        <taxon>Streptophyta</taxon>
        <taxon>Embryophyta</taxon>
        <taxon>Tracheophyta</taxon>
        <taxon>Spermatophyta</taxon>
        <taxon>Magnoliopsida</taxon>
        <taxon>Ranunculales</taxon>
        <taxon>Menispermaceae</taxon>
        <taxon>Menispermoideae</taxon>
        <taxon>Cissampelideae</taxon>
        <taxon>Stephania</taxon>
    </lineage>
</organism>
<sequence>MISSSHLFYFGDSLKFIKSSNNAIHNLMHIVNLFCSISGLKLNLGKFNLLGINIPSEQVIETANEIGCRVGAWPLKYLGLPLGGSPWPGTCWELVVRKIAKRLDGWKSAYLSKRGRVTLICSVFDALPKFYLSIFQLLAGVARKMEQMMWDFLWRRMNLDSSWALVAWKEVCLPKKLGRARLWQRGAEKQDSHLQVALALCQRRVCGLGQGDKEHIWCASKCLGSGRRLPSNL</sequence>
<accession>A0AAP0IIR5</accession>
<dbReference type="PANTHER" id="PTHR33116">
    <property type="entry name" value="REVERSE TRANSCRIPTASE ZINC-BINDING DOMAIN-CONTAINING PROTEIN-RELATED-RELATED"/>
    <property type="match status" value="1"/>
</dbReference>
<dbReference type="AlphaFoldDB" id="A0AAP0IIR5"/>
<name>A0AAP0IIR5_9MAGN</name>
<dbReference type="Proteomes" id="UP001417504">
    <property type="component" value="Unassembled WGS sequence"/>
</dbReference>
<dbReference type="EMBL" id="JBBNAE010000006">
    <property type="protein sequence ID" value="KAK9116045.1"/>
    <property type="molecule type" value="Genomic_DNA"/>
</dbReference>
<dbReference type="PANTHER" id="PTHR33116:SF78">
    <property type="entry name" value="OS12G0587133 PROTEIN"/>
    <property type="match status" value="1"/>
</dbReference>
<proteinExistence type="predicted"/>
<evidence type="ECO:0000313" key="1">
    <source>
        <dbReference type="EMBL" id="KAK9116045.1"/>
    </source>
</evidence>
<comment type="caution">
    <text evidence="1">The sequence shown here is derived from an EMBL/GenBank/DDBJ whole genome shotgun (WGS) entry which is preliminary data.</text>
</comment>
<reference evidence="1 2" key="1">
    <citation type="submission" date="2024-01" db="EMBL/GenBank/DDBJ databases">
        <title>Genome assemblies of Stephania.</title>
        <authorList>
            <person name="Yang L."/>
        </authorList>
    </citation>
    <scope>NUCLEOTIDE SEQUENCE [LARGE SCALE GENOMIC DNA]</scope>
    <source>
        <strain evidence="1">QJT</strain>
        <tissue evidence="1">Leaf</tissue>
    </source>
</reference>
<protein>
    <submittedName>
        <fullName evidence="1">Uncharacterized protein</fullName>
    </submittedName>
</protein>
<gene>
    <name evidence="1" type="ORF">Sjap_014992</name>
</gene>
<evidence type="ECO:0000313" key="2">
    <source>
        <dbReference type="Proteomes" id="UP001417504"/>
    </source>
</evidence>